<dbReference type="PROSITE" id="PS00107">
    <property type="entry name" value="PROTEIN_KINASE_ATP"/>
    <property type="match status" value="1"/>
</dbReference>
<dbReference type="PROSITE" id="PS00109">
    <property type="entry name" value="PROTEIN_KINASE_TYR"/>
    <property type="match status" value="1"/>
</dbReference>
<feature type="binding site" evidence="8">
    <location>
        <position position="225"/>
    </location>
    <ligand>
        <name>ATP</name>
        <dbReference type="ChEBI" id="CHEBI:30616"/>
    </ligand>
</feature>
<evidence type="ECO:0000256" key="2">
    <source>
        <dbReference type="ARBA" id="ARBA00022679"/>
    </source>
</evidence>
<dbReference type="Pfam" id="PF07714">
    <property type="entry name" value="PK_Tyr_Ser-Thr"/>
    <property type="match status" value="1"/>
</dbReference>
<protein>
    <recommendedName>
        <fullName evidence="11">Protein kinase domain-containing protein</fullName>
    </recommendedName>
</protein>
<keyword evidence="4" id="KW-0418">Kinase</keyword>
<dbReference type="GO" id="GO:0005886">
    <property type="term" value="C:plasma membrane"/>
    <property type="evidence" value="ECO:0007669"/>
    <property type="project" value="TreeGrafter"/>
</dbReference>
<gene>
    <name evidence="12" type="ORF">QYM36_002533</name>
</gene>
<comment type="subcellular location">
    <subcellularLocation>
        <location evidence="1">Membrane</location>
        <topology evidence="1">Single-pass membrane protein</topology>
    </subcellularLocation>
</comment>
<dbReference type="Proteomes" id="UP001187531">
    <property type="component" value="Unassembled WGS sequence"/>
</dbReference>
<dbReference type="EMBL" id="JAVRJZ010000005">
    <property type="protein sequence ID" value="KAK2722008.1"/>
    <property type="molecule type" value="Genomic_DNA"/>
</dbReference>
<evidence type="ECO:0000256" key="7">
    <source>
        <dbReference type="ARBA" id="ARBA00051243"/>
    </source>
</evidence>
<dbReference type="InterPro" id="IPR001245">
    <property type="entry name" value="Ser-Thr/Tyr_kinase_cat_dom"/>
</dbReference>
<keyword evidence="3 8" id="KW-0547">Nucleotide-binding</keyword>
<keyword evidence="10" id="KW-1133">Transmembrane helix</keyword>
<evidence type="ECO:0000313" key="12">
    <source>
        <dbReference type="EMBL" id="KAK2722008.1"/>
    </source>
</evidence>
<dbReference type="GO" id="GO:0010976">
    <property type="term" value="P:positive regulation of neuron projection development"/>
    <property type="evidence" value="ECO:0007669"/>
    <property type="project" value="TreeGrafter"/>
</dbReference>
<evidence type="ECO:0000256" key="3">
    <source>
        <dbReference type="ARBA" id="ARBA00022741"/>
    </source>
</evidence>
<dbReference type="GO" id="GO:0004714">
    <property type="term" value="F:transmembrane receptor protein tyrosine kinase activity"/>
    <property type="evidence" value="ECO:0007669"/>
    <property type="project" value="UniProtKB-EC"/>
</dbReference>
<evidence type="ECO:0000313" key="13">
    <source>
        <dbReference type="Proteomes" id="UP001187531"/>
    </source>
</evidence>
<dbReference type="GO" id="GO:0043121">
    <property type="term" value="F:neurotrophin binding"/>
    <property type="evidence" value="ECO:0007669"/>
    <property type="project" value="TreeGrafter"/>
</dbReference>
<comment type="caution">
    <text evidence="12">The sequence shown here is derived from an EMBL/GenBank/DDBJ whole genome shotgun (WGS) entry which is preliminary data.</text>
</comment>
<keyword evidence="10" id="KW-0472">Membrane</keyword>
<dbReference type="PROSITE" id="PS50011">
    <property type="entry name" value="PROTEIN_KINASE_DOM"/>
    <property type="match status" value="1"/>
</dbReference>
<accession>A0AA88L866</accession>
<evidence type="ECO:0000256" key="6">
    <source>
        <dbReference type="ARBA" id="ARBA00023137"/>
    </source>
</evidence>
<evidence type="ECO:0000256" key="1">
    <source>
        <dbReference type="ARBA" id="ARBA00004167"/>
    </source>
</evidence>
<dbReference type="GO" id="GO:0051897">
    <property type="term" value="P:positive regulation of phosphatidylinositol 3-kinase/protein kinase B signal transduction"/>
    <property type="evidence" value="ECO:0007669"/>
    <property type="project" value="TreeGrafter"/>
</dbReference>
<sequence>MVLDSVFKYNLLIASLCAKKKCGDEAACLVLPNSTAVCVCPHDHSPPLPDGSCPRRVVIDTFPRNVNVKEIKSAQHINMTFLEQHHQQRTDLVRLLDTQEEDSSATTDHDGLTAVLAVFLLLSFVALSIVGSGFWLKTRRRKKEAQMFVDTITSVDSGAKADPQGCVFNPSYGLVEETENLNISQVARLPRENLTLLSKLGEGCFGVVFKGKLASKNGCKNVAVKILKSRYTDSAAADSIRREAHVMSTFSHQNIITFLGLVHQGSVPWLVFEFMAYGDLSKILRAETPLLGDDKSIVSLQQEDLFSVAWQIASGMEYLSRRRFVHRDLACRNCLVDENFVVKIADFGMSRDVYASDYYKVGGSKLLPVRWMAPEAIVYGRYTLESDVWSYGIVLWEIFSWGKQPYYGFSNEEAVKIILRGTHLTPPNECPKIIREIMRGCFQRETKKRPTFIEITTKLKSGSEFEHFYQNITKIPDYVISECYLQPRKPESGYFGSFDEDSLESSLAKVDSESSLAKSKAKKAELSRTEHSFDSGIQNSESEKVETPQDFSVL</sequence>
<feature type="domain" description="Protein kinase" evidence="11">
    <location>
        <begin position="194"/>
        <end position="469"/>
    </location>
</feature>
<name>A0AA88L866_ARTSF</name>
<evidence type="ECO:0000256" key="9">
    <source>
        <dbReference type="SAM" id="MobiDB-lite"/>
    </source>
</evidence>
<feature type="compositionally biased region" description="Basic and acidic residues" evidence="9">
    <location>
        <begin position="522"/>
        <end position="533"/>
    </location>
</feature>
<proteinExistence type="predicted"/>
<evidence type="ECO:0000256" key="10">
    <source>
        <dbReference type="SAM" id="Phobius"/>
    </source>
</evidence>
<dbReference type="GO" id="GO:0043235">
    <property type="term" value="C:receptor complex"/>
    <property type="evidence" value="ECO:0007669"/>
    <property type="project" value="TreeGrafter"/>
</dbReference>
<evidence type="ECO:0000259" key="11">
    <source>
        <dbReference type="PROSITE" id="PS50011"/>
    </source>
</evidence>
<feature type="transmembrane region" description="Helical" evidence="10">
    <location>
        <begin position="112"/>
        <end position="136"/>
    </location>
</feature>
<dbReference type="InterPro" id="IPR000719">
    <property type="entry name" value="Prot_kinase_dom"/>
</dbReference>
<dbReference type="AlphaFoldDB" id="A0AA88L866"/>
<feature type="region of interest" description="Disordered" evidence="9">
    <location>
        <begin position="509"/>
        <end position="554"/>
    </location>
</feature>
<dbReference type="GO" id="GO:0007169">
    <property type="term" value="P:cell surface receptor protein tyrosine kinase signaling pathway"/>
    <property type="evidence" value="ECO:0007669"/>
    <property type="project" value="TreeGrafter"/>
</dbReference>
<dbReference type="SMART" id="SM00219">
    <property type="entry name" value="TyrKc"/>
    <property type="match status" value="1"/>
</dbReference>
<dbReference type="Gene3D" id="1.10.510.10">
    <property type="entry name" value="Transferase(Phosphotransferase) domain 1"/>
    <property type="match status" value="1"/>
</dbReference>
<dbReference type="InterPro" id="IPR020635">
    <property type="entry name" value="Tyr_kinase_cat_dom"/>
</dbReference>
<dbReference type="GO" id="GO:0005030">
    <property type="term" value="F:neurotrophin receptor activity"/>
    <property type="evidence" value="ECO:0007669"/>
    <property type="project" value="TreeGrafter"/>
</dbReference>
<keyword evidence="5 8" id="KW-0067">ATP-binding</keyword>
<dbReference type="GO" id="GO:1990090">
    <property type="term" value="P:cellular response to nerve growth factor stimulus"/>
    <property type="evidence" value="ECO:0007669"/>
    <property type="project" value="TreeGrafter"/>
</dbReference>
<comment type="catalytic activity">
    <reaction evidence="7">
        <text>L-tyrosyl-[protein] + ATP = O-phospho-L-tyrosyl-[protein] + ADP + H(+)</text>
        <dbReference type="Rhea" id="RHEA:10596"/>
        <dbReference type="Rhea" id="RHEA-COMP:10136"/>
        <dbReference type="Rhea" id="RHEA-COMP:20101"/>
        <dbReference type="ChEBI" id="CHEBI:15378"/>
        <dbReference type="ChEBI" id="CHEBI:30616"/>
        <dbReference type="ChEBI" id="CHEBI:46858"/>
        <dbReference type="ChEBI" id="CHEBI:61978"/>
        <dbReference type="ChEBI" id="CHEBI:456216"/>
        <dbReference type="EC" id="2.7.10.1"/>
    </reaction>
</comment>
<dbReference type="PRINTS" id="PR00109">
    <property type="entry name" value="TYRKINASE"/>
</dbReference>
<keyword evidence="2" id="KW-0808">Transferase</keyword>
<dbReference type="Gene3D" id="3.30.200.20">
    <property type="entry name" value="Phosphorylase Kinase, domain 1"/>
    <property type="match status" value="1"/>
</dbReference>
<evidence type="ECO:0000256" key="8">
    <source>
        <dbReference type="PROSITE-ProRule" id="PRU10141"/>
    </source>
</evidence>
<dbReference type="GO" id="GO:0030424">
    <property type="term" value="C:axon"/>
    <property type="evidence" value="ECO:0007669"/>
    <property type="project" value="TreeGrafter"/>
</dbReference>
<dbReference type="GO" id="GO:0005524">
    <property type="term" value="F:ATP binding"/>
    <property type="evidence" value="ECO:0007669"/>
    <property type="project" value="UniProtKB-UniRule"/>
</dbReference>
<reference evidence="12" key="1">
    <citation type="submission" date="2023-07" db="EMBL/GenBank/DDBJ databases">
        <title>Chromosome-level genome assembly of Artemia franciscana.</title>
        <authorList>
            <person name="Jo E."/>
        </authorList>
    </citation>
    <scope>NUCLEOTIDE SEQUENCE</scope>
    <source>
        <tissue evidence="12">Whole body</tissue>
    </source>
</reference>
<dbReference type="InterPro" id="IPR017441">
    <property type="entry name" value="Protein_kinase_ATP_BS"/>
</dbReference>
<keyword evidence="6" id="KW-0829">Tyrosine-protein kinase</keyword>
<keyword evidence="10" id="KW-0812">Transmembrane</keyword>
<dbReference type="InterPro" id="IPR050122">
    <property type="entry name" value="RTK"/>
</dbReference>
<dbReference type="InterPro" id="IPR011009">
    <property type="entry name" value="Kinase-like_dom_sf"/>
</dbReference>
<dbReference type="PANTHER" id="PTHR24416:SF619">
    <property type="entry name" value="TYROSINE-PROTEIN KINASE TRANSMEMBRANE RECEPTOR ROR-LIKE PROTEIN"/>
    <property type="match status" value="1"/>
</dbReference>
<dbReference type="InterPro" id="IPR008266">
    <property type="entry name" value="Tyr_kinase_AS"/>
</dbReference>
<dbReference type="CDD" id="cd00192">
    <property type="entry name" value="PTKc"/>
    <property type="match status" value="1"/>
</dbReference>
<dbReference type="PANTHER" id="PTHR24416">
    <property type="entry name" value="TYROSINE-PROTEIN KINASE RECEPTOR"/>
    <property type="match status" value="1"/>
</dbReference>
<dbReference type="FunFam" id="1.10.510.10:FF:000554">
    <property type="entry name" value="Predicted protein"/>
    <property type="match status" value="1"/>
</dbReference>
<keyword evidence="13" id="KW-1185">Reference proteome</keyword>
<evidence type="ECO:0000256" key="4">
    <source>
        <dbReference type="ARBA" id="ARBA00022777"/>
    </source>
</evidence>
<organism evidence="12 13">
    <name type="scientific">Artemia franciscana</name>
    <name type="common">Brine shrimp</name>
    <name type="synonym">Artemia sanfranciscana</name>
    <dbReference type="NCBI Taxonomy" id="6661"/>
    <lineage>
        <taxon>Eukaryota</taxon>
        <taxon>Metazoa</taxon>
        <taxon>Ecdysozoa</taxon>
        <taxon>Arthropoda</taxon>
        <taxon>Crustacea</taxon>
        <taxon>Branchiopoda</taxon>
        <taxon>Anostraca</taxon>
        <taxon>Artemiidae</taxon>
        <taxon>Artemia</taxon>
    </lineage>
</organism>
<dbReference type="SUPFAM" id="SSF56112">
    <property type="entry name" value="Protein kinase-like (PK-like)"/>
    <property type="match status" value="1"/>
</dbReference>
<evidence type="ECO:0000256" key="5">
    <source>
        <dbReference type="ARBA" id="ARBA00022840"/>
    </source>
</evidence>